<evidence type="ECO:0000313" key="2">
    <source>
        <dbReference type="Proteomes" id="UP000625711"/>
    </source>
</evidence>
<dbReference type="AlphaFoldDB" id="A0A834HKP7"/>
<gene>
    <name evidence="1" type="ORF">GWI33_000998</name>
</gene>
<name>A0A834HKP7_RHYFE</name>
<dbReference type="Proteomes" id="UP000625711">
    <property type="component" value="Unassembled WGS sequence"/>
</dbReference>
<keyword evidence="2" id="KW-1185">Reference proteome</keyword>
<evidence type="ECO:0000313" key="1">
    <source>
        <dbReference type="EMBL" id="KAF7263867.1"/>
    </source>
</evidence>
<dbReference type="EMBL" id="JAACXV010018958">
    <property type="protein sequence ID" value="KAF7263867.1"/>
    <property type="molecule type" value="Genomic_DNA"/>
</dbReference>
<protein>
    <submittedName>
        <fullName evidence="1">Uncharacterized protein</fullName>
    </submittedName>
</protein>
<reference evidence="1" key="1">
    <citation type="submission" date="2020-08" db="EMBL/GenBank/DDBJ databases">
        <title>Genome sequencing and assembly of the red palm weevil Rhynchophorus ferrugineus.</title>
        <authorList>
            <person name="Dias G.B."/>
            <person name="Bergman C.M."/>
            <person name="Manee M."/>
        </authorList>
    </citation>
    <scope>NUCLEOTIDE SEQUENCE</scope>
    <source>
        <strain evidence="1">AA-2017</strain>
        <tissue evidence="1">Whole larva</tissue>
    </source>
</reference>
<proteinExistence type="predicted"/>
<sequence>MKSKKSRIAFRIGTTIDLPSLTATGRNWGHGLGEASQTNATAHPITSIGIIIIVASYDANTQTTILLVFDGCCFIYFL</sequence>
<organism evidence="1 2">
    <name type="scientific">Rhynchophorus ferrugineus</name>
    <name type="common">Red palm weevil</name>
    <name type="synonym">Curculio ferrugineus</name>
    <dbReference type="NCBI Taxonomy" id="354439"/>
    <lineage>
        <taxon>Eukaryota</taxon>
        <taxon>Metazoa</taxon>
        <taxon>Ecdysozoa</taxon>
        <taxon>Arthropoda</taxon>
        <taxon>Hexapoda</taxon>
        <taxon>Insecta</taxon>
        <taxon>Pterygota</taxon>
        <taxon>Neoptera</taxon>
        <taxon>Endopterygota</taxon>
        <taxon>Coleoptera</taxon>
        <taxon>Polyphaga</taxon>
        <taxon>Cucujiformia</taxon>
        <taxon>Curculionidae</taxon>
        <taxon>Dryophthorinae</taxon>
        <taxon>Rhynchophorus</taxon>
    </lineage>
</organism>
<comment type="caution">
    <text evidence="1">The sequence shown here is derived from an EMBL/GenBank/DDBJ whole genome shotgun (WGS) entry which is preliminary data.</text>
</comment>
<accession>A0A834HKP7</accession>